<organism evidence="8">
    <name type="scientific">Timema shepardi</name>
    <name type="common">Walking stick</name>
    <dbReference type="NCBI Taxonomy" id="629360"/>
    <lineage>
        <taxon>Eukaryota</taxon>
        <taxon>Metazoa</taxon>
        <taxon>Ecdysozoa</taxon>
        <taxon>Arthropoda</taxon>
        <taxon>Hexapoda</taxon>
        <taxon>Insecta</taxon>
        <taxon>Pterygota</taxon>
        <taxon>Neoptera</taxon>
        <taxon>Polyneoptera</taxon>
        <taxon>Phasmatodea</taxon>
        <taxon>Timematodea</taxon>
        <taxon>Timematoidea</taxon>
        <taxon>Timematidae</taxon>
        <taxon>Timema</taxon>
    </lineage>
</organism>
<evidence type="ECO:0000256" key="5">
    <source>
        <dbReference type="SAM" id="MobiDB-lite"/>
    </source>
</evidence>
<sequence>MLWREEEPHTHPLATVSTVLTVVFVVEVVMKNIAFTPRGYWQSRRNRYDLLVSVLGVIWIFINATLQNDLSYSVGFMVVILRFFTITGKHATLKMLMLTVGVSVCKSFFIIFGMFLLVFFYALAGTILFGTVKYGEGIGRRANFESPVTGVAMLFRIVTGEDWNKIMHDCMVQPPYCTPANNYWETDCGNFTASLVYFCSFYVIITYIVLNLLVAIIMENFSLFYSNEEDALLSYADIRNFQNTWNVVDIHQRGVIPVRRVKFILRLLKGRLEVDPQKDRLLFKHMCYELDRLHNGEDVTFHDVLNMLSYRSVDIRKALQLEELLAREEFEYIIEEEVAKQTIRTWLEGCLKKIRAVSLNNFYSSVNKKQQNSLIDGLRATNNEPTAPVPEHGGPEEKQIKEGSLDRDSEESEGRLVHRANKKAVVIPRSDSLGSTSGRKYLAPTLSDPSVRTDKERPGLKKRSNRSQSSSKNNLPHLTEGTESGRVAIDITSNKTTMPRVSSVMLEVRDWWNEQLGYITQSSCAGPDLSALTRTQNIHFLSPVRLLQESLEHKGTRLPQTCYSAVCARDEEQGYFGLVPALLVTERRETSLLRTCYSVYLICRPVTKRNSSFRLRNRLANKMAADSSHVYDTDVQGVKIMECLEEPALNLDSDDSVKVSDYVIDKADTTERINYQLAIQCSPVTRDFSPVEKHVYSHYQMVYAPEH</sequence>
<dbReference type="PANTHER" id="PTHR46141">
    <property type="entry name" value="SODIUM LEAK CHANNEL NON-SELECTIVE PROTEIN"/>
    <property type="match status" value="1"/>
</dbReference>
<name>A0A7R9G1Y5_TIMSH</name>
<gene>
    <name evidence="8" type="ORF">TSIB3V08_LOCUS6709</name>
</gene>
<feature type="transmembrane region" description="Helical" evidence="6">
    <location>
        <begin position="12"/>
        <end position="35"/>
    </location>
</feature>
<keyword evidence="4 6" id="KW-0472">Membrane</keyword>
<dbReference type="SUPFAM" id="SSF81324">
    <property type="entry name" value="Voltage-gated potassium channels"/>
    <property type="match status" value="1"/>
</dbReference>
<evidence type="ECO:0000256" key="6">
    <source>
        <dbReference type="SAM" id="Phobius"/>
    </source>
</evidence>
<evidence type="ECO:0000256" key="2">
    <source>
        <dbReference type="ARBA" id="ARBA00022692"/>
    </source>
</evidence>
<dbReference type="Gene3D" id="1.20.120.350">
    <property type="entry name" value="Voltage-gated potassium channels. Chain C"/>
    <property type="match status" value="1"/>
</dbReference>
<evidence type="ECO:0000256" key="4">
    <source>
        <dbReference type="ARBA" id="ARBA00023136"/>
    </source>
</evidence>
<dbReference type="Gene3D" id="1.10.287.70">
    <property type="match status" value="1"/>
</dbReference>
<keyword evidence="2 6" id="KW-0812">Transmembrane</keyword>
<accession>A0A7R9G1Y5</accession>
<feature type="transmembrane region" description="Helical" evidence="6">
    <location>
        <begin position="195"/>
        <end position="217"/>
    </location>
</feature>
<feature type="region of interest" description="Disordered" evidence="5">
    <location>
        <begin position="379"/>
        <end position="487"/>
    </location>
</feature>
<dbReference type="FunFam" id="1.10.287.70:FF:000061">
    <property type="entry name" value="Sodium leak channel non-selective protein"/>
    <property type="match status" value="1"/>
</dbReference>
<dbReference type="GO" id="GO:0005261">
    <property type="term" value="F:monoatomic cation channel activity"/>
    <property type="evidence" value="ECO:0007669"/>
    <property type="project" value="InterPro"/>
</dbReference>
<evidence type="ECO:0000259" key="7">
    <source>
        <dbReference type="Pfam" id="PF00520"/>
    </source>
</evidence>
<dbReference type="EMBL" id="OC002953">
    <property type="protein sequence ID" value="CAD7262607.1"/>
    <property type="molecule type" value="Genomic_DNA"/>
</dbReference>
<feature type="domain" description="Ion transport" evidence="7">
    <location>
        <begin position="8"/>
        <end position="228"/>
    </location>
</feature>
<dbReference type="InterPro" id="IPR028823">
    <property type="entry name" value="NALCN"/>
</dbReference>
<dbReference type="AlphaFoldDB" id="A0A7R9G1Y5"/>
<dbReference type="Pfam" id="PF00520">
    <property type="entry name" value="Ion_trans"/>
    <property type="match status" value="1"/>
</dbReference>
<feature type="compositionally biased region" description="Basic and acidic residues" evidence="5">
    <location>
        <begin position="393"/>
        <end position="416"/>
    </location>
</feature>
<evidence type="ECO:0000256" key="3">
    <source>
        <dbReference type="ARBA" id="ARBA00022989"/>
    </source>
</evidence>
<feature type="transmembrane region" description="Helical" evidence="6">
    <location>
        <begin position="108"/>
        <end position="129"/>
    </location>
</feature>
<dbReference type="PANTHER" id="PTHR46141:SF1">
    <property type="entry name" value="SODIUM LEAK CHANNEL NALCN"/>
    <property type="match status" value="1"/>
</dbReference>
<evidence type="ECO:0000313" key="8">
    <source>
        <dbReference type="EMBL" id="CAD7262607.1"/>
    </source>
</evidence>
<dbReference type="InterPro" id="IPR027359">
    <property type="entry name" value="Volt_channel_dom_sf"/>
</dbReference>
<comment type="subcellular location">
    <subcellularLocation>
        <location evidence="1">Membrane</location>
        <topology evidence="1">Multi-pass membrane protein</topology>
    </subcellularLocation>
</comment>
<dbReference type="FunFam" id="1.10.238.10:FF:000080">
    <property type="entry name" value="Sodium leak channel non-selective protein"/>
    <property type="match status" value="1"/>
</dbReference>
<dbReference type="GO" id="GO:0032230">
    <property type="term" value="P:positive regulation of synaptic transmission, GABAergic"/>
    <property type="evidence" value="ECO:0007669"/>
    <property type="project" value="TreeGrafter"/>
</dbReference>
<dbReference type="InterPro" id="IPR005821">
    <property type="entry name" value="Ion_trans_dom"/>
</dbReference>
<dbReference type="GO" id="GO:0032224">
    <property type="term" value="P:positive regulation of synaptic transmission, cholinergic"/>
    <property type="evidence" value="ECO:0007669"/>
    <property type="project" value="TreeGrafter"/>
</dbReference>
<feature type="transmembrane region" description="Helical" evidence="6">
    <location>
        <begin position="47"/>
        <end position="64"/>
    </location>
</feature>
<proteinExistence type="predicted"/>
<dbReference type="Gene3D" id="1.10.238.10">
    <property type="entry name" value="EF-hand"/>
    <property type="match status" value="1"/>
</dbReference>
<keyword evidence="3 6" id="KW-1133">Transmembrane helix</keyword>
<evidence type="ECO:0000256" key="1">
    <source>
        <dbReference type="ARBA" id="ARBA00004141"/>
    </source>
</evidence>
<dbReference type="GO" id="GO:0005886">
    <property type="term" value="C:plasma membrane"/>
    <property type="evidence" value="ECO:0007669"/>
    <property type="project" value="TreeGrafter"/>
</dbReference>
<reference evidence="8" key="1">
    <citation type="submission" date="2020-11" db="EMBL/GenBank/DDBJ databases">
        <authorList>
            <person name="Tran Van P."/>
        </authorList>
    </citation>
    <scope>NUCLEOTIDE SEQUENCE</scope>
</reference>
<protein>
    <recommendedName>
        <fullName evidence="7">Ion transport domain-containing protein</fullName>
    </recommendedName>
</protein>